<dbReference type="RefSeq" id="WP_345675280.1">
    <property type="nucleotide sequence ID" value="NZ_BAABHS010000007.1"/>
</dbReference>
<reference evidence="3" key="1">
    <citation type="journal article" date="2019" name="Int. J. Syst. Evol. Microbiol.">
        <title>The Global Catalogue of Microorganisms (GCM) 10K type strain sequencing project: providing services to taxonomists for standard genome sequencing and annotation.</title>
        <authorList>
            <consortium name="The Broad Institute Genomics Platform"/>
            <consortium name="The Broad Institute Genome Sequencing Center for Infectious Disease"/>
            <person name="Wu L."/>
            <person name="Ma J."/>
        </authorList>
    </citation>
    <scope>NUCLEOTIDE SEQUENCE [LARGE SCALE GENOMIC DNA]</scope>
    <source>
        <strain evidence="3">JCM 17986</strain>
    </source>
</reference>
<protein>
    <recommendedName>
        <fullName evidence="4">DoxX-like family protein</fullName>
    </recommendedName>
</protein>
<keyword evidence="1" id="KW-0812">Transmembrane</keyword>
<accession>A0ABP9H4T1</accession>
<name>A0ABP9H4T1_9ACTN</name>
<keyword evidence="1" id="KW-0472">Membrane</keyword>
<evidence type="ECO:0008006" key="4">
    <source>
        <dbReference type="Google" id="ProtNLM"/>
    </source>
</evidence>
<dbReference type="EMBL" id="BAABHS010000007">
    <property type="protein sequence ID" value="GAA4959429.1"/>
    <property type="molecule type" value="Genomic_DNA"/>
</dbReference>
<evidence type="ECO:0000256" key="1">
    <source>
        <dbReference type="SAM" id="Phobius"/>
    </source>
</evidence>
<sequence>MSRDWRKTVRSAGAGWGAARALLGVMAITRPPSVSRPWIGEDAFTTGGTVFAKALGARDVALGAGTVVAALSGRGFPLWALASAAADVGDTLATRQHWHELPRTRMFIAALAGGSAVAGTALAVADAAGAVSGRRRETRPGENAPE</sequence>
<feature type="transmembrane region" description="Helical" evidence="1">
    <location>
        <begin position="106"/>
        <end position="129"/>
    </location>
</feature>
<keyword evidence="3" id="KW-1185">Reference proteome</keyword>
<proteinExistence type="predicted"/>
<keyword evidence="1" id="KW-1133">Transmembrane helix</keyword>
<gene>
    <name evidence="2" type="ORF">GCM10023205_22940</name>
</gene>
<organism evidence="2 3">
    <name type="scientific">Yinghuangia aomiensis</name>
    <dbReference type="NCBI Taxonomy" id="676205"/>
    <lineage>
        <taxon>Bacteria</taxon>
        <taxon>Bacillati</taxon>
        <taxon>Actinomycetota</taxon>
        <taxon>Actinomycetes</taxon>
        <taxon>Kitasatosporales</taxon>
        <taxon>Streptomycetaceae</taxon>
        <taxon>Yinghuangia</taxon>
    </lineage>
</organism>
<evidence type="ECO:0000313" key="3">
    <source>
        <dbReference type="Proteomes" id="UP001500466"/>
    </source>
</evidence>
<dbReference type="Proteomes" id="UP001500466">
    <property type="component" value="Unassembled WGS sequence"/>
</dbReference>
<comment type="caution">
    <text evidence="2">The sequence shown here is derived from an EMBL/GenBank/DDBJ whole genome shotgun (WGS) entry which is preliminary data.</text>
</comment>
<evidence type="ECO:0000313" key="2">
    <source>
        <dbReference type="EMBL" id="GAA4959429.1"/>
    </source>
</evidence>